<reference evidence="1" key="1">
    <citation type="journal article" date="2015" name="Nature">
        <title>Complex archaea that bridge the gap between prokaryotes and eukaryotes.</title>
        <authorList>
            <person name="Spang A."/>
            <person name="Saw J.H."/>
            <person name="Jorgensen S.L."/>
            <person name="Zaremba-Niedzwiedzka K."/>
            <person name="Martijn J."/>
            <person name="Lind A.E."/>
            <person name="van Eijk R."/>
            <person name="Schleper C."/>
            <person name="Guy L."/>
            <person name="Ettema T.J."/>
        </authorList>
    </citation>
    <scope>NUCLEOTIDE SEQUENCE</scope>
</reference>
<protein>
    <submittedName>
        <fullName evidence="1">Uncharacterized protein</fullName>
    </submittedName>
</protein>
<name>A0A0F9NY67_9ZZZZ</name>
<proteinExistence type="predicted"/>
<evidence type="ECO:0000313" key="1">
    <source>
        <dbReference type="EMBL" id="KKN24435.1"/>
    </source>
</evidence>
<dbReference type="AlphaFoldDB" id="A0A0F9NY67"/>
<accession>A0A0F9NY67</accession>
<dbReference type="EMBL" id="LAZR01002883">
    <property type="protein sequence ID" value="KKN24435.1"/>
    <property type="molecule type" value="Genomic_DNA"/>
</dbReference>
<sequence length="80" mass="8960">MLIKTRANKLKQWSFKRGELLQFPLGVETYMVTELTGDNNVFKYVQLSGAGVGVVYTRNTGITEQLIEVVQSLPLEVEVA</sequence>
<comment type="caution">
    <text evidence="1">The sequence shown here is derived from an EMBL/GenBank/DDBJ whole genome shotgun (WGS) entry which is preliminary data.</text>
</comment>
<gene>
    <name evidence="1" type="ORF">LCGC14_0895050</name>
</gene>
<organism evidence="1">
    <name type="scientific">marine sediment metagenome</name>
    <dbReference type="NCBI Taxonomy" id="412755"/>
    <lineage>
        <taxon>unclassified sequences</taxon>
        <taxon>metagenomes</taxon>
        <taxon>ecological metagenomes</taxon>
    </lineage>
</organism>